<proteinExistence type="predicted"/>
<name>A0A4Y9VQW0_9PROT</name>
<dbReference type="InterPro" id="IPR000073">
    <property type="entry name" value="AB_hydrolase_1"/>
</dbReference>
<keyword evidence="1 3" id="KW-0378">Hydrolase</keyword>
<gene>
    <name evidence="3" type="ORF">C3Y98_07765</name>
</gene>
<dbReference type="AlphaFoldDB" id="A0A4Y9VQW0"/>
<evidence type="ECO:0000256" key="1">
    <source>
        <dbReference type="ARBA" id="ARBA00022801"/>
    </source>
</evidence>
<dbReference type="OrthoDB" id="64748at2"/>
<accession>A0A4Y9VQW0</accession>
<dbReference type="Proteomes" id="UP000297706">
    <property type="component" value="Unassembled WGS sequence"/>
</dbReference>
<dbReference type="GO" id="GO:0016787">
    <property type="term" value="F:hydrolase activity"/>
    <property type="evidence" value="ECO:0007669"/>
    <property type="project" value="UniProtKB-KW"/>
</dbReference>
<dbReference type="InterPro" id="IPR029058">
    <property type="entry name" value="AB_hydrolase_fold"/>
</dbReference>
<dbReference type="PRINTS" id="PR00111">
    <property type="entry name" value="ABHYDROLASE"/>
</dbReference>
<dbReference type="EMBL" id="PQVH01000009">
    <property type="protein sequence ID" value="TFW71239.1"/>
    <property type="molecule type" value="Genomic_DNA"/>
</dbReference>
<dbReference type="Pfam" id="PF00561">
    <property type="entry name" value="Abhydrolase_1"/>
    <property type="match status" value="1"/>
</dbReference>
<keyword evidence="4" id="KW-1185">Reference proteome</keyword>
<evidence type="ECO:0000259" key="2">
    <source>
        <dbReference type="Pfam" id="PF00561"/>
    </source>
</evidence>
<dbReference type="PANTHER" id="PTHR46118:SF4">
    <property type="entry name" value="PROTEIN ABHD11"/>
    <property type="match status" value="1"/>
</dbReference>
<dbReference type="SUPFAM" id="SSF53474">
    <property type="entry name" value="alpha/beta-Hydrolases"/>
    <property type="match status" value="1"/>
</dbReference>
<sequence length="269" mass="30290">MQLHHQTLGDQSLGKAQPLILLHGLFGSGDNWGTIAKHFSQHYQVISVDLRNHGRSPHSDSQTYPEMADDLLELCDALGLDRIHLVGHSLGGKVAMQFATQYPDKLEKLIVVDMAIRAYPDAYTHMIDAMMAVDLSTMQSRSDVDKALLNKIPHPMVRQFLLMNLIKSDVNHAESDLNKTALRWRINLAALRANYPHLIQAVCEHTRYEKPSLFIRGERSDYVQDADIKHINTHFTNAQFASLAANHWVHAEQPQAFIEVVANFLGSGQ</sequence>
<reference evidence="3 4" key="1">
    <citation type="submission" date="2018-02" db="EMBL/GenBank/DDBJ databases">
        <title>A novel lanthanide dependent methylotroph, Methylotenera sp. La3113.</title>
        <authorList>
            <person name="Lv H."/>
            <person name="Tani A."/>
        </authorList>
    </citation>
    <scope>NUCLEOTIDE SEQUENCE [LARGE SCALE GENOMIC DNA]</scope>
    <source>
        <strain evidence="3 4">La3113</strain>
    </source>
</reference>
<comment type="caution">
    <text evidence="3">The sequence shown here is derived from an EMBL/GenBank/DDBJ whole genome shotgun (WGS) entry which is preliminary data.</text>
</comment>
<organism evidence="3 4">
    <name type="scientific">Methylotenera oryzisoli</name>
    <dbReference type="NCBI Taxonomy" id="2080758"/>
    <lineage>
        <taxon>Bacteria</taxon>
        <taxon>Pseudomonadati</taxon>
        <taxon>Pseudomonadota</taxon>
        <taxon>Betaproteobacteria</taxon>
        <taxon>Nitrosomonadales</taxon>
        <taxon>Methylophilaceae</taxon>
        <taxon>Methylotenera</taxon>
    </lineage>
</organism>
<evidence type="ECO:0000313" key="3">
    <source>
        <dbReference type="EMBL" id="TFW71239.1"/>
    </source>
</evidence>
<protein>
    <submittedName>
        <fullName evidence="3">Alpha/beta hydrolase</fullName>
    </submittedName>
</protein>
<dbReference type="RefSeq" id="WP_135277896.1">
    <property type="nucleotide sequence ID" value="NZ_PQVH01000009.1"/>
</dbReference>
<evidence type="ECO:0000313" key="4">
    <source>
        <dbReference type="Proteomes" id="UP000297706"/>
    </source>
</evidence>
<dbReference type="PANTHER" id="PTHR46118">
    <property type="entry name" value="PROTEIN ABHD11"/>
    <property type="match status" value="1"/>
</dbReference>
<feature type="domain" description="AB hydrolase-1" evidence="2">
    <location>
        <begin position="18"/>
        <end position="253"/>
    </location>
</feature>
<dbReference type="Gene3D" id="3.40.50.1820">
    <property type="entry name" value="alpha/beta hydrolase"/>
    <property type="match status" value="1"/>
</dbReference>